<dbReference type="EMBL" id="JBHTKY010000001">
    <property type="protein sequence ID" value="MFD1164001.1"/>
    <property type="molecule type" value="Genomic_DNA"/>
</dbReference>
<keyword evidence="4" id="KW-0547">Nucleotide-binding</keyword>
<evidence type="ECO:0000313" key="10">
    <source>
        <dbReference type="EMBL" id="MFD1164001.1"/>
    </source>
</evidence>
<keyword evidence="2" id="KW-1003">Cell membrane</keyword>
<evidence type="ECO:0000256" key="4">
    <source>
        <dbReference type="ARBA" id="ARBA00022741"/>
    </source>
</evidence>
<dbReference type="RefSeq" id="WP_380894295.1">
    <property type="nucleotide sequence ID" value="NZ_JBHTKY010000001.1"/>
</dbReference>
<keyword evidence="3 8" id="KW-0812">Transmembrane</keyword>
<feature type="transmembrane region" description="Helical" evidence="8">
    <location>
        <begin position="267"/>
        <end position="290"/>
    </location>
</feature>
<comment type="subcellular location">
    <subcellularLocation>
        <location evidence="1">Cell membrane</location>
    </subcellularLocation>
</comment>
<keyword evidence="11" id="KW-1185">Reference proteome</keyword>
<sequence>MDYEILISEIENYLPTLVPEHTSEYCFHNGHHTLDVVTATQEMADHYSLNSEDRFIVVCAAYFHDTGYLSGGAEGHEERSAKIAENFLTAHKVSEVMIERVKSCILATKMPQTPRNLLESILCDADLFHLGTQDFEERNKLMLQEAEFSNGSKIEKSTWRNQTIQLMDQHSYHTEYAQKKLNIGKANNLEGLLKKQKKSLTKLEVETEKLKKPERGIETMFRITSANSQRLSDMADNKSNILLTVNSIILSIIVAVLLKALDSNPHLIIPTVLLMSTSVSTMVLAILATIPKIPTGYFKEEEVKNKSVNLLFFGNFYKTKFEDYQGAMNKAMDDKDFLYGMLTKDVYSQGVVLGRKYQLLRYAYGIFMCGLVLSIAAFCIAVLFSK</sequence>
<dbReference type="InterPro" id="IPR043760">
    <property type="entry name" value="PycTM_dom"/>
</dbReference>
<feature type="domain" description="HD/PDEase" evidence="9">
    <location>
        <begin position="25"/>
        <end position="140"/>
    </location>
</feature>
<dbReference type="SMART" id="SM00471">
    <property type="entry name" value="HDc"/>
    <property type="match status" value="1"/>
</dbReference>
<dbReference type="InterPro" id="IPR006674">
    <property type="entry name" value="HD_domain"/>
</dbReference>
<evidence type="ECO:0000256" key="2">
    <source>
        <dbReference type="ARBA" id="ARBA00022475"/>
    </source>
</evidence>
<name>A0ABW3RG16_9SPHI</name>
<reference evidence="11" key="1">
    <citation type="journal article" date="2019" name="Int. J. Syst. Evol. Microbiol.">
        <title>The Global Catalogue of Microorganisms (GCM) 10K type strain sequencing project: providing services to taxonomists for standard genome sequencing and annotation.</title>
        <authorList>
            <consortium name="The Broad Institute Genomics Platform"/>
            <consortium name="The Broad Institute Genome Sequencing Center for Infectious Disease"/>
            <person name="Wu L."/>
            <person name="Ma J."/>
        </authorList>
    </citation>
    <scope>NUCLEOTIDE SEQUENCE [LARGE SCALE GENOMIC DNA]</scope>
    <source>
        <strain evidence="11">CCUG 52468</strain>
    </source>
</reference>
<dbReference type="Pfam" id="PF18967">
    <property type="entry name" value="PycTM"/>
    <property type="match status" value="1"/>
</dbReference>
<evidence type="ECO:0000259" key="9">
    <source>
        <dbReference type="SMART" id="SM00471"/>
    </source>
</evidence>
<dbReference type="Proteomes" id="UP001597205">
    <property type="component" value="Unassembled WGS sequence"/>
</dbReference>
<dbReference type="SUPFAM" id="SSF109604">
    <property type="entry name" value="HD-domain/PDEase-like"/>
    <property type="match status" value="1"/>
</dbReference>
<evidence type="ECO:0000313" key="11">
    <source>
        <dbReference type="Proteomes" id="UP001597205"/>
    </source>
</evidence>
<proteinExistence type="predicted"/>
<keyword evidence="7 8" id="KW-0472">Membrane</keyword>
<accession>A0ABW3RG16</accession>
<evidence type="ECO:0000256" key="8">
    <source>
        <dbReference type="SAM" id="Phobius"/>
    </source>
</evidence>
<evidence type="ECO:0000256" key="3">
    <source>
        <dbReference type="ARBA" id="ARBA00022692"/>
    </source>
</evidence>
<evidence type="ECO:0000256" key="1">
    <source>
        <dbReference type="ARBA" id="ARBA00004236"/>
    </source>
</evidence>
<evidence type="ECO:0000256" key="7">
    <source>
        <dbReference type="ARBA" id="ARBA00023136"/>
    </source>
</evidence>
<gene>
    <name evidence="10" type="ORF">ACFQ2C_00105</name>
</gene>
<dbReference type="CDD" id="cd00077">
    <property type="entry name" value="HDc"/>
    <property type="match status" value="1"/>
</dbReference>
<dbReference type="Gene3D" id="1.10.3210.10">
    <property type="entry name" value="Hypothetical protein af1432"/>
    <property type="match status" value="1"/>
</dbReference>
<dbReference type="Pfam" id="PF01966">
    <property type="entry name" value="HD"/>
    <property type="match status" value="1"/>
</dbReference>
<protein>
    <submittedName>
        <fullName evidence="10">Pycsar system effector family protein</fullName>
    </submittedName>
</protein>
<organism evidence="10 11">
    <name type="scientific">Sphingobacterium daejeonense</name>
    <dbReference type="NCBI Taxonomy" id="371142"/>
    <lineage>
        <taxon>Bacteria</taxon>
        <taxon>Pseudomonadati</taxon>
        <taxon>Bacteroidota</taxon>
        <taxon>Sphingobacteriia</taxon>
        <taxon>Sphingobacteriales</taxon>
        <taxon>Sphingobacteriaceae</taxon>
        <taxon>Sphingobacterium</taxon>
    </lineage>
</organism>
<evidence type="ECO:0000256" key="5">
    <source>
        <dbReference type="ARBA" id="ARBA00022989"/>
    </source>
</evidence>
<evidence type="ECO:0000256" key="6">
    <source>
        <dbReference type="ARBA" id="ARBA00023118"/>
    </source>
</evidence>
<feature type="transmembrane region" description="Helical" evidence="8">
    <location>
        <begin position="240"/>
        <end position="261"/>
    </location>
</feature>
<comment type="caution">
    <text evidence="10">The sequence shown here is derived from an EMBL/GenBank/DDBJ whole genome shotgun (WGS) entry which is preliminary data.</text>
</comment>
<keyword evidence="5 8" id="KW-1133">Transmembrane helix</keyword>
<keyword evidence="6" id="KW-0051">Antiviral defense</keyword>
<feature type="transmembrane region" description="Helical" evidence="8">
    <location>
        <begin position="362"/>
        <end position="384"/>
    </location>
</feature>
<dbReference type="InterPro" id="IPR003607">
    <property type="entry name" value="HD/PDEase_dom"/>
</dbReference>